<protein>
    <submittedName>
        <fullName evidence="2">Uncharacterized protein</fullName>
    </submittedName>
</protein>
<dbReference type="RefSeq" id="WP_116177683.1">
    <property type="nucleotide sequence ID" value="NZ_CP144375.1"/>
</dbReference>
<keyword evidence="1" id="KW-1133">Transmembrane helix</keyword>
<keyword evidence="1" id="KW-0472">Membrane</keyword>
<dbReference type="AlphaFoldDB" id="A0A3E0HDI2"/>
<name>A0A3E0HDI2_9PSEU</name>
<dbReference type="EMBL" id="QUNO01000010">
    <property type="protein sequence ID" value="REH42907.1"/>
    <property type="molecule type" value="Genomic_DNA"/>
</dbReference>
<dbReference type="OrthoDB" id="4936454at2"/>
<feature type="transmembrane region" description="Helical" evidence="1">
    <location>
        <begin position="37"/>
        <end position="57"/>
    </location>
</feature>
<proteinExistence type="predicted"/>
<keyword evidence="1" id="KW-0812">Transmembrane</keyword>
<gene>
    <name evidence="2" type="ORF">BCF44_110412</name>
</gene>
<keyword evidence="3" id="KW-1185">Reference proteome</keyword>
<reference evidence="2 3" key="1">
    <citation type="submission" date="2018-08" db="EMBL/GenBank/DDBJ databases">
        <title>Genomic Encyclopedia of Archaeal and Bacterial Type Strains, Phase II (KMG-II): from individual species to whole genera.</title>
        <authorList>
            <person name="Goeker M."/>
        </authorList>
    </citation>
    <scope>NUCLEOTIDE SEQUENCE [LARGE SCALE GENOMIC DNA]</scope>
    <source>
        <strain evidence="2 3">DSM 45791</strain>
    </source>
</reference>
<evidence type="ECO:0000313" key="3">
    <source>
        <dbReference type="Proteomes" id="UP000256269"/>
    </source>
</evidence>
<evidence type="ECO:0000313" key="2">
    <source>
        <dbReference type="EMBL" id="REH42907.1"/>
    </source>
</evidence>
<evidence type="ECO:0000256" key="1">
    <source>
        <dbReference type="SAM" id="Phobius"/>
    </source>
</evidence>
<organism evidence="2 3">
    <name type="scientific">Kutzneria buriramensis</name>
    <dbReference type="NCBI Taxonomy" id="1045776"/>
    <lineage>
        <taxon>Bacteria</taxon>
        <taxon>Bacillati</taxon>
        <taxon>Actinomycetota</taxon>
        <taxon>Actinomycetes</taxon>
        <taxon>Pseudonocardiales</taxon>
        <taxon>Pseudonocardiaceae</taxon>
        <taxon>Kutzneria</taxon>
    </lineage>
</organism>
<sequence length="193" mass="20136">MKSLLQQALGDEEPPMAVDVEAAERQGSRALRRRRQVIPLATAAIAVAVVAGGVIFVTARNPVQLPPAAHGQPAPTTPISTAAPSDITAAYCYRTPNITTSLDKTNQHVMVGVNGHIEGGRGDVRGAIMDICRQAWEANYYDWFPAGSGKHAAPPLVACVLDADAVDAMAGTIGVFPGDAQTCANMGLPVARI</sequence>
<accession>A0A3E0HDI2</accession>
<dbReference type="Proteomes" id="UP000256269">
    <property type="component" value="Unassembled WGS sequence"/>
</dbReference>
<comment type="caution">
    <text evidence="2">The sequence shown here is derived from an EMBL/GenBank/DDBJ whole genome shotgun (WGS) entry which is preliminary data.</text>
</comment>